<keyword evidence="5" id="KW-0479">Metal-binding</keyword>
<evidence type="ECO:0000256" key="8">
    <source>
        <dbReference type="ARBA" id="ARBA00022840"/>
    </source>
</evidence>
<dbReference type="GO" id="GO:0047325">
    <property type="term" value="F:inositol-3,4,5,6-tetrakisphosphate 1-kinase activity"/>
    <property type="evidence" value="ECO:0007669"/>
    <property type="project" value="InterPro"/>
</dbReference>
<accession>A0AAD3E2L1</accession>
<dbReference type="InterPro" id="IPR041429">
    <property type="entry name" value="ITPK1_N"/>
</dbReference>
<protein>
    <recommendedName>
        <fullName evidence="15">Inositol-tetrakisphosphate 1-kinase</fullName>
    </recommendedName>
</protein>
<dbReference type="EMBL" id="BMAR01000067">
    <property type="protein sequence ID" value="GFR52555.1"/>
    <property type="molecule type" value="Genomic_DNA"/>
</dbReference>
<feature type="domain" description="Inositol 1,3,4-trisphosphate 5/6-kinase ATP-grasp" evidence="11">
    <location>
        <begin position="151"/>
        <end position="278"/>
    </location>
</feature>
<keyword evidence="14" id="KW-1185">Reference proteome</keyword>
<evidence type="ECO:0000313" key="14">
    <source>
        <dbReference type="Proteomes" id="UP001054857"/>
    </source>
</evidence>
<feature type="compositionally biased region" description="Low complexity" evidence="10">
    <location>
        <begin position="503"/>
        <end position="512"/>
    </location>
</feature>
<dbReference type="GO" id="GO:0005524">
    <property type="term" value="F:ATP binding"/>
    <property type="evidence" value="ECO:0007669"/>
    <property type="project" value="UniProtKB-KW"/>
</dbReference>
<dbReference type="GO" id="GO:0052725">
    <property type="term" value="F:inositol-1,3,4-trisphosphate 6-kinase activity"/>
    <property type="evidence" value="ECO:0007669"/>
    <property type="project" value="InterPro"/>
</dbReference>
<dbReference type="PANTHER" id="PTHR14217:SF39">
    <property type="entry name" value="INOSITOL-TETRAKISPHOSPHATE 1-KINASE 3"/>
    <property type="match status" value="1"/>
</dbReference>
<comment type="caution">
    <text evidence="13">The sequence shown here is derived from an EMBL/GenBank/DDBJ whole genome shotgun (WGS) entry which is preliminary data.</text>
</comment>
<dbReference type="GO" id="GO:0052726">
    <property type="term" value="F:inositol-1,3,4-trisphosphate 5-kinase activity"/>
    <property type="evidence" value="ECO:0007669"/>
    <property type="project" value="InterPro"/>
</dbReference>
<dbReference type="AlphaFoldDB" id="A0AAD3E2L1"/>
<dbReference type="PANTHER" id="PTHR14217">
    <property type="entry name" value="INOSITOL-TETRAKISPHOSPHATE 1-KINASE"/>
    <property type="match status" value="1"/>
</dbReference>
<dbReference type="Gene3D" id="3.40.50.11370">
    <property type="match status" value="1"/>
</dbReference>
<evidence type="ECO:0000256" key="9">
    <source>
        <dbReference type="ARBA" id="ARBA00022842"/>
    </source>
</evidence>
<evidence type="ECO:0000256" key="10">
    <source>
        <dbReference type="SAM" id="MobiDB-lite"/>
    </source>
</evidence>
<organism evidence="13 14">
    <name type="scientific">Astrephomene gubernaculifera</name>
    <dbReference type="NCBI Taxonomy" id="47775"/>
    <lineage>
        <taxon>Eukaryota</taxon>
        <taxon>Viridiplantae</taxon>
        <taxon>Chlorophyta</taxon>
        <taxon>core chlorophytes</taxon>
        <taxon>Chlorophyceae</taxon>
        <taxon>CS clade</taxon>
        <taxon>Chlamydomonadales</taxon>
        <taxon>Astrephomenaceae</taxon>
        <taxon>Astrephomene</taxon>
    </lineage>
</organism>
<feature type="compositionally biased region" description="Low complexity" evidence="10">
    <location>
        <begin position="332"/>
        <end position="367"/>
    </location>
</feature>
<evidence type="ECO:0000256" key="2">
    <source>
        <dbReference type="ARBA" id="ARBA00009601"/>
    </source>
</evidence>
<feature type="compositionally biased region" description="Low complexity" evidence="10">
    <location>
        <begin position="306"/>
        <end position="318"/>
    </location>
</feature>
<feature type="compositionally biased region" description="Gly residues" evidence="10">
    <location>
        <begin position="295"/>
        <end position="305"/>
    </location>
</feature>
<keyword evidence="6" id="KW-0547">Nucleotide-binding</keyword>
<dbReference type="Pfam" id="PF17927">
    <property type="entry name" value="Ins134_P3_kin_N"/>
    <property type="match status" value="1"/>
</dbReference>
<reference evidence="13 14" key="1">
    <citation type="journal article" date="2021" name="Sci. Rep.">
        <title>Genome sequencing of the multicellular alga Astrephomene provides insights into convergent evolution of germ-soma differentiation.</title>
        <authorList>
            <person name="Yamashita S."/>
            <person name="Yamamoto K."/>
            <person name="Matsuzaki R."/>
            <person name="Suzuki S."/>
            <person name="Yamaguchi H."/>
            <person name="Hirooka S."/>
            <person name="Minakuchi Y."/>
            <person name="Miyagishima S."/>
            <person name="Kawachi M."/>
            <person name="Toyoda A."/>
            <person name="Nozaki H."/>
        </authorList>
    </citation>
    <scope>NUCLEOTIDE SEQUENCE [LARGE SCALE GENOMIC DNA]</scope>
    <source>
        <strain evidence="13 14">NIES-4017</strain>
    </source>
</reference>
<evidence type="ECO:0000259" key="12">
    <source>
        <dbReference type="Pfam" id="PF17927"/>
    </source>
</evidence>
<feature type="region of interest" description="Disordered" evidence="10">
    <location>
        <begin position="293"/>
        <end position="371"/>
    </location>
</feature>
<dbReference type="InterPro" id="IPR008656">
    <property type="entry name" value="Inositol_tetrakis-P_1-kinase"/>
</dbReference>
<evidence type="ECO:0000313" key="13">
    <source>
        <dbReference type="EMBL" id="GFR52555.1"/>
    </source>
</evidence>
<feature type="region of interest" description="Disordered" evidence="10">
    <location>
        <begin position="1"/>
        <end position="26"/>
    </location>
</feature>
<comment type="cofactor">
    <cofactor evidence="1">
        <name>Mg(2+)</name>
        <dbReference type="ChEBI" id="CHEBI:18420"/>
    </cofactor>
</comment>
<evidence type="ECO:0000256" key="1">
    <source>
        <dbReference type="ARBA" id="ARBA00001946"/>
    </source>
</evidence>
<evidence type="ECO:0000256" key="4">
    <source>
        <dbReference type="ARBA" id="ARBA00022679"/>
    </source>
</evidence>
<comment type="subunit">
    <text evidence="3">Monomer.</text>
</comment>
<keyword evidence="9" id="KW-0460">Magnesium</keyword>
<evidence type="ECO:0008006" key="15">
    <source>
        <dbReference type="Google" id="ProtNLM"/>
    </source>
</evidence>
<evidence type="ECO:0000256" key="3">
    <source>
        <dbReference type="ARBA" id="ARBA00011245"/>
    </source>
</evidence>
<keyword evidence="7" id="KW-0418">Kinase</keyword>
<dbReference type="GO" id="GO:0032957">
    <property type="term" value="P:inositol trisphosphate metabolic process"/>
    <property type="evidence" value="ECO:0007669"/>
    <property type="project" value="InterPro"/>
</dbReference>
<comment type="similarity">
    <text evidence="2">Belongs to the ITPK1 family.</text>
</comment>
<keyword evidence="4" id="KW-0808">Transferase</keyword>
<evidence type="ECO:0000256" key="6">
    <source>
        <dbReference type="ARBA" id="ARBA00022741"/>
    </source>
</evidence>
<dbReference type="InterPro" id="IPR040464">
    <property type="entry name" value="InsP(3)kin_ATP-grasp"/>
</dbReference>
<feature type="domain" description="Inositol-tetrakisphosphate 1-kinase N-terminal" evidence="12">
    <location>
        <begin position="32"/>
        <end position="111"/>
    </location>
</feature>
<dbReference type="Pfam" id="PF05770">
    <property type="entry name" value="Ins134_P3_kin"/>
    <property type="match status" value="2"/>
</dbReference>
<feature type="region of interest" description="Disordered" evidence="10">
    <location>
        <begin position="456"/>
        <end position="530"/>
    </location>
</feature>
<evidence type="ECO:0000256" key="5">
    <source>
        <dbReference type="ARBA" id="ARBA00022723"/>
    </source>
</evidence>
<feature type="domain" description="Inositol 1,3,4-trisphosphate 5/6-kinase ATP-grasp" evidence="11">
    <location>
        <begin position="348"/>
        <end position="435"/>
    </location>
</feature>
<dbReference type="Proteomes" id="UP001054857">
    <property type="component" value="Unassembled WGS sequence"/>
</dbReference>
<evidence type="ECO:0000259" key="11">
    <source>
        <dbReference type="Pfam" id="PF05770"/>
    </source>
</evidence>
<gene>
    <name evidence="13" type="ORF">Agub_g15143</name>
</gene>
<dbReference type="Gene3D" id="3.30.470.20">
    <property type="entry name" value="ATP-grasp fold, B domain"/>
    <property type="match status" value="1"/>
</dbReference>
<name>A0AAD3E2L1_9CHLO</name>
<proteinExistence type="inferred from homology"/>
<keyword evidence="8" id="KW-0067">ATP-binding</keyword>
<evidence type="ECO:0000256" key="7">
    <source>
        <dbReference type="ARBA" id="ARBA00022777"/>
    </source>
</evidence>
<dbReference type="GO" id="GO:0005737">
    <property type="term" value="C:cytoplasm"/>
    <property type="evidence" value="ECO:0007669"/>
    <property type="project" value="TreeGrafter"/>
</dbReference>
<dbReference type="Gene3D" id="3.30.1490.220">
    <property type="match status" value="1"/>
</dbReference>
<dbReference type="GO" id="GO:0000287">
    <property type="term" value="F:magnesium ion binding"/>
    <property type="evidence" value="ECO:0007669"/>
    <property type="project" value="InterPro"/>
</dbReference>
<sequence>MVGERPQPFQHEDMDVGEQPGTSGRGEAKHFRVGCALLPKKVSRYLTSSMAQVARSRGVELVLLDHTKPLLDQGEYDAIVHKLRPNKDWERNLQEYIKARPGVKVIDSLAGIRIVHNRSTMLLPLRERPEGIKLQKPDCARNGGSPGMCARIQSPTQVEIAEGTSLSEAQAQLRRAGLRPPLLVKPLWTDGREGSHGLAVLHDMAALGRVLGGDVSSALKPPLVVQQFVEHGGVLFKVYVLGMRTVVCRRPSLGDSYLGEEARNAGVLSLPRISCKSSYGKFALAHGSSSSSSIGAGGAGGGTAPGGDAAAAAGVTSHGRARPQATGARCAQSPQQPLQHSQSHTSQSQLPSPRSLSQQQQQQQQQPAVPPEWVTSALAGTLRDKLGLQLFNFDMICPAEQKSPRERLYYVVDINYFPGVDKIPDFENIFVDFLTATCEGEGDASAAAAAAVADSCGGTPGGETQCAGGTGADRQQETPEGDDGDGVSSVSFGKGDLGRVSGAEAPAPAAEATSGGCYDEVRDMEEEEEP</sequence>